<protein>
    <submittedName>
        <fullName evidence="2">Uncharacterized protein</fullName>
    </submittedName>
</protein>
<comment type="caution">
    <text evidence="2">The sequence shown here is derived from an EMBL/GenBank/DDBJ whole genome shotgun (WGS) entry which is preliminary data.</text>
</comment>
<accession>A0A370L856</accession>
<name>A0A370L856_9HYPH</name>
<dbReference type="AlphaFoldDB" id="A0A370L856"/>
<dbReference type="Proteomes" id="UP000255207">
    <property type="component" value="Unassembled WGS sequence"/>
</dbReference>
<dbReference type="EMBL" id="QQTP01000004">
    <property type="protein sequence ID" value="RDJ26227.1"/>
    <property type="molecule type" value="Genomic_DNA"/>
</dbReference>
<sequence length="71" mass="7658">MLGLVPSIHALQRQRCRNVAKTWMVGMILGSSPRTTMTGRVQQQRLASGPHPAPSLISGLPKIRTPSVEVG</sequence>
<reference evidence="3" key="1">
    <citation type="submission" date="2018-07" db="EMBL/GenBank/DDBJ databases">
        <authorList>
            <person name="Safronova V.I."/>
            <person name="Chirak E.R."/>
            <person name="Sazanova A.L."/>
        </authorList>
    </citation>
    <scope>NUCLEOTIDE SEQUENCE [LARGE SCALE GENOMIC DNA]</scope>
    <source>
        <strain evidence="3">RCAM04685</strain>
    </source>
</reference>
<evidence type="ECO:0000256" key="1">
    <source>
        <dbReference type="SAM" id="MobiDB-lite"/>
    </source>
</evidence>
<organism evidence="2 3">
    <name type="scientific">Bosea caraganae</name>
    <dbReference type="NCBI Taxonomy" id="2763117"/>
    <lineage>
        <taxon>Bacteria</taxon>
        <taxon>Pseudomonadati</taxon>
        <taxon>Pseudomonadota</taxon>
        <taxon>Alphaproteobacteria</taxon>
        <taxon>Hyphomicrobiales</taxon>
        <taxon>Boseaceae</taxon>
        <taxon>Bosea</taxon>
    </lineage>
</organism>
<gene>
    <name evidence="2" type="ORF">DWE98_10350</name>
</gene>
<proteinExistence type="predicted"/>
<keyword evidence="3" id="KW-1185">Reference proteome</keyword>
<evidence type="ECO:0000313" key="3">
    <source>
        <dbReference type="Proteomes" id="UP000255207"/>
    </source>
</evidence>
<evidence type="ECO:0000313" key="2">
    <source>
        <dbReference type="EMBL" id="RDJ26227.1"/>
    </source>
</evidence>
<feature type="region of interest" description="Disordered" evidence="1">
    <location>
        <begin position="38"/>
        <end position="71"/>
    </location>
</feature>